<dbReference type="AlphaFoldDB" id="A0A412TM72"/>
<proteinExistence type="predicted"/>
<dbReference type="InterPro" id="IPR050834">
    <property type="entry name" value="Glycosyltransf_2"/>
</dbReference>
<dbReference type="EMBL" id="QRYC01000024">
    <property type="protein sequence ID" value="RGU54904.1"/>
    <property type="molecule type" value="Genomic_DNA"/>
</dbReference>
<organism evidence="3 4">
    <name type="scientific">Odoribacter splanchnicus</name>
    <dbReference type="NCBI Taxonomy" id="28118"/>
    <lineage>
        <taxon>Bacteria</taxon>
        <taxon>Pseudomonadati</taxon>
        <taxon>Bacteroidota</taxon>
        <taxon>Bacteroidia</taxon>
        <taxon>Bacteroidales</taxon>
        <taxon>Odoribacteraceae</taxon>
        <taxon>Odoribacter</taxon>
    </lineage>
</organism>
<gene>
    <name evidence="3" type="ORF">DWW57_14460</name>
</gene>
<protein>
    <submittedName>
        <fullName evidence="3">Glycosyltransferase</fullName>
    </submittedName>
</protein>
<accession>A0A412TM72</accession>
<keyword evidence="1" id="KW-0472">Membrane</keyword>
<dbReference type="InterPro" id="IPR029044">
    <property type="entry name" value="Nucleotide-diphossugar_trans"/>
</dbReference>
<dbReference type="SUPFAM" id="SSF53448">
    <property type="entry name" value="Nucleotide-diphospho-sugar transferases"/>
    <property type="match status" value="1"/>
</dbReference>
<dbReference type="GO" id="GO:0016740">
    <property type="term" value="F:transferase activity"/>
    <property type="evidence" value="ECO:0007669"/>
    <property type="project" value="UniProtKB-KW"/>
</dbReference>
<keyword evidence="3" id="KW-0808">Transferase</keyword>
<keyword evidence="1" id="KW-0812">Transmembrane</keyword>
<feature type="domain" description="Glycosyltransferase 2-like" evidence="2">
    <location>
        <begin position="20"/>
        <end position="182"/>
    </location>
</feature>
<evidence type="ECO:0000256" key="1">
    <source>
        <dbReference type="SAM" id="Phobius"/>
    </source>
</evidence>
<keyword evidence="1" id="KW-1133">Transmembrane helix</keyword>
<dbReference type="PANTHER" id="PTHR43685:SF2">
    <property type="entry name" value="GLYCOSYLTRANSFERASE 2-LIKE DOMAIN-CONTAINING PROTEIN"/>
    <property type="match status" value="1"/>
</dbReference>
<dbReference type="RefSeq" id="WP_022160760.1">
    <property type="nucleotide sequence ID" value="NZ_CABJFF010000001.1"/>
</dbReference>
<comment type="caution">
    <text evidence="3">The sequence shown here is derived from an EMBL/GenBank/DDBJ whole genome shotgun (WGS) entry which is preliminary data.</text>
</comment>
<reference evidence="3 4" key="1">
    <citation type="submission" date="2018-08" db="EMBL/GenBank/DDBJ databases">
        <title>A genome reference for cultivated species of the human gut microbiota.</title>
        <authorList>
            <person name="Zou Y."/>
            <person name="Xue W."/>
            <person name="Luo G."/>
        </authorList>
    </citation>
    <scope>NUCLEOTIDE SEQUENCE [LARGE SCALE GENOMIC DNA]</scope>
    <source>
        <strain evidence="3 4">AF16-14</strain>
    </source>
</reference>
<dbReference type="Gene3D" id="3.90.550.10">
    <property type="entry name" value="Spore Coat Polysaccharide Biosynthesis Protein SpsA, Chain A"/>
    <property type="match status" value="1"/>
</dbReference>
<dbReference type="Proteomes" id="UP000284243">
    <property type="component" value="Unassembled WGS sequence"/>
</dbReference>
<dbReference type="PANTHER" id="PTHR43685">
    <property type="entry name" value="GLYCOSYLTRANSFERASE"/>
    <property type="match status" value="1"/>
</dbReference>
<dbReference type="InterPro" id="IPR001173">
    <property type="entry name" value="Glyco_trans_2-like"/>
</dbReference>
<evidence type="ECO:0000313" key="3">
    <source>
        <dbReference type="EMBL" id="RGU54904.1"/>
    </source>
</evidence>
<evidence type="ECO:0000259" key="2">
    <source>
        <dbReference type="Pfam" id="PF00535"/>
    </source>
</evidence>
<name>A0A412TM72_9BACT</name>
<feature type="transmembrane region" description="Helical" evidence="1">
    <location>
        <begin position="304"/>
        <end position="332"/>
    </location>
</feature>
<dbReference type="Pfam" id="PF00535">
    <property type="entry name" value="Glycos_transf_2"/>
    <property type="match status" value="1"/>
</dbReference>
<evidence type="ECO:0000313" key="4">
    <source>
        <dbReference type="Proteomes" id="UP000284243"/>
    </source>
</evidence>
<feature type="transmembrane region" description="Helical" evidence="1">
    <location>
        <begin position="259"/>
        <end position="292"/>
    </location>
</feature>
<sequence length="346" mass="39421">MKKYSLPLEKLGIGFMPYLSLIVPVYNRPQEVQELLESLAAQDSRDFEIIIVEDGSTVRCDRIVEQYKSAIDIKYFFKENSGPGLSRNYGAERAEGKYVVFLDSDCIIPRQYTQVVRQACQEAGVDAFGGPDRAHDSFTNIQKAINYSMTSFFTTGGIRGQKQSMEKFHPRSFNMGFSQEVLKATGGFSGLRFGEDIDMSIRIMAAGFKTCLLPEAYVFHKRRTSFRKFFKQVYNSGMARINLYLLHPHSLKLVHFLPACFVIGCLLCLLGGIFFSWYCLLPLLLLIFVFFIDSWRLNKSIKVAFLSIVAAFIQLFAYGIGFIHAVFAALILKRPVKGMFVRNFYK</sequence>